<reference evidence="2 3" key="1">
    <citation type="journal article" date="2021" name="BMC Genomics">
        <title>Datura genome reveals duplications of psychoactive alkaloid biosynthetic genes and high mutation rate following tissue culture.</title>
        <authorList>
            <person name="Rajewski A."/>
            <person name="Carter-House D."/>
            <person name="Stajich J."/>
            <person name="Litt A."/>
        </authorList>
    </citation>
    <scope>NUCLEOTIDE SEQUENCE [LARGE SCALE GENOMIC DNA]</scope>
    <source>
        <strain evidence="2">AR-01</strain>
    </source>
</reference>
<keyword evidence="1" id="KW-1133">Transmembrane helix</keyword>
<organism evidence="2 3">
    <name type="scientific">Datura stramonium</name>
    <name type="common">Jimsonweed</name>
    <name type="synonym">Common thornapple</name>
    <dbReference type="NCBI Taxonomy" id="4076"/>
    <lineage>
        <taxon>Eukaryota</taxon>
        <taxon>Viridiplantae</taxon>
        <taxon>Streptophyta</taxon>
        <taxon>Embryophyta</taxon>
        <taxon>Tracheophyta</taxon>
        <taxon>Spermatophyta</taxon>
        <taxon>Magnoliopsida</taxon>
        <taxon>eudicotyledons</taxon>
        <taxon>Gunneridae</taxon>
        <taxon>Pentapetalae</taxon>
        <taxon>asterids</taxon>
        <taxon>lamiids</taxon>
        <taxon>Solanales</taxon>
        <taxon>Solanaceae</taxon>
        <taxon>Solanoideae</taxon>
        <taxon>Datureae</taxon>
        <taxon>Datura</taxon>
    </lineage>
</organism>
<protein>
    <submittedName>
        <fullName evidence="2">Uncharacterized protein</fullName>
    </submittedName>
</protein>
<keyword evidence="1" id="KW-0472">Membrane</keyword>
<dbReference type="EMBL" id="JACEIK010000422">
    <property type="protein sequence ID" value="MCD7456774.1"/>
    <property type="molecule type" value="Genomic_DNA"/>
</dbReference>
<comment type="caution">
    <text evidence="2">The sequence shown here is derived from an EMBL/GenBank/DDBJ whole genome shotgun (WGS) entry which is preliminary data.</text>
</comment>
<feature type="non-terminal residue" evidence="2">
    <location>
        <position position="96"/>
    </location>
</feature>
<feature type="transmembrane region" description="Helical" evidence="1">
    <location>
        <begin position="27"/>
        <end position="51"/>
    </location>
</feature>
<evidence type="ECO:0000313" key="2">
    <source>
        <dbReference type="EMBL" id="MCD7456774.1"/>
    </source>
</evidence>
<keyword evidence="3" id="KW-1185">Reference proteome</keyword>
<sequence length="96" mass="10867">MGHYIRYQLKIHLSPNGPTMWARVSSYSMLTLTPIIVPLLLDDIMVLMIFASRSLRNLSTSSPLLARSWWLDPTRPRSFEFPGSALCLFLVATSTP</sequence>
<keyword evidence="1" id="KW-0812">Transmembrane</keyword>
<proteinExistence type="predicted"/>
<dbReference type="Proteomes" id="UP000823775">
    <property type="component" value="Unassembled WGS sequence"/>
</dbReference>
<evidence type="ECO:0000256" key="1">
    <source>
        <dbReference type="SAM" id="Phobius"/>
    </source>
</evidence>
<name>A0ABS8SDX8_DATST</name>
<accession>A0ABS8SDX8</accession>
<evidence type="ECO:0000313" key="3">
    <source>
        <dbReference type="Proteomes" id="UP000823775"/>
    </source>
</evidence>
<gene>
    <name evidence="2" type="ORF">HAX54_033047</name>
</gene>